<gene>
    <name evidence="2" type="ORF">FME351_LOCUS4721</name>
</gene>
<protein>
    <recommendedName>
        <fullName evidence="1">F-box domain-containing protein</fullName>
    </recommendedName>
</protein>
<proteinExistence type="predicted"/>
<dbReference type="InterPro" id="IPR001810">
    <property type="entry name" value="F-box_dom"/>
</dbReference>
<name>A0A817WB79_9BILA</name>
<accession>A0A817WB79</accession>
<dbReference type="Proteomes" id="UP000663869">
    <property type="component" value="Unassembled WGS sequence"/>
</dbReference>
<organism evidence="2 3">
    <name type="scientific">Rotaria socialis</name>
    <dbReference type="NCBI Taxonomy" id="392032"/>
    <lineage>
        <taxon>Eukaryota</taxon>
        <taxon>Metazoa</taxon>
        <taxon>Spiralia</taxon>
        <taxon>Gnathifera</taxon>
        <taxon>Rotifera</taxon>
        <taxon>Eurotatoria</taxon>
        <taxon>Bdelloidea</taxon>
        <taxon>Philodinida</taxon>
        <taxon>Philodinidae</taxon>
        <taxon>Rotaria</taxon>
    </lineage>
</organism>
<sequence length="164" mass="19286">MPNKKTSVSCIENLPNEVFHEIFDYHGGYDMYAAFSNLNNRFKDLLISSSLLLNIQFSSETQSFNEYRYQKFIILNKDYIVSLHSYNESIFCKFLKIYTIDSSFTHLRSLVLKEISTFKLATLLLYLKPLCCLFSLTICLDQCFDDLGDIYPIIFRLPFLKYVK</sequence>
<dbReference type="PROSITE" id="PS50181">
    <property type="entry name" value="FBOX"/>
    <property type="match status" value="1"/>
</dbReference>
<dbReference type="AlphaFoldDB" id="A0A817WB79"/>
<feature type="domain" description="F-box" evidence="1">
    <location>
        <begin position="8"/>
        <end position="55"/>
    </location>
</feature>
<reference evidence="2" key="1">
    <citation type="submission" date="2021-02" db="EMBL/GenBank/DDBJ databases">
        <authorList>
            <person name="Nowell W R."/>
        </authorList>
    </citation>
    <scope>NUCLEOTIDE SEQUENCE</scope>
</reference>
<evidence type="ECO:0000313" key="2">
    <source>
        <dbReference type="EMBL" id="CAF3353404.1"/>
    </source>
</evidence>
<evidence type="ECO:0000259" key="1">
    <source>
        <dbReference type="PROSITE" id="PS50181"/>
    </source>
</evidence>
<dbReference type="EMBL" id="CAJNYU010000362">
    <property type="protein sequence ID" value="CAF3353404.1"/>
    <property type="molecule type" value="Genomic_DNA"/>
</dbReference>
<evidence type="ECO:0000313" key="3">
    <source>
        <dbReference type="Proteomes" id="UP000663869"/>
    </source>
</evidence>
<comment type="caution">
    <text evidence="2">The sequence shown here is derived from an EMBL/GenBank/DDBJ whole genome shotgun (WGS) entry which is preliminary data.</text>
</comment>